<reference evidence="2" key="1">
    <citation type="submission" date="2019-08" db="EMBL/GenBank/DDBJ databases">
        <authorList>
            <person name="Kucharzyk K."/>
            <person name="Murdoch R.W."/>
            <person name="Higgins S."/>
            <person name="Loffler F."/>
        </authorList>
    </citation>
    <scope>NUCLEOTIDE SEQUENCE</scope>
</reference>
<dbReference type="EMBL" id="VSSQ01097303">
    <property type="protein sequence ID" value="MPN40713.1"/>
    <property type="molecule type" value="Genomic_DNA"/>
</dbReference>
<evidence type="ECO:0000259" key="1">
    <source>
        <dbReference type="Pfam" id="PF20613"/>
    </source>
</evidence>
<dbReference type="AlphaFoldDB" id="A0A645HZL0"/>
<comment type="caution">
    <text evidence="2">The sequence shown here is derived from an EMBL/GenBank/DDBJ whole genome shotgun (WGS) entry which is preliminary data.</text>
</comment>
<accession>A0A645HZL0</accession>
<organism evidence="2">
    <name type="scientific">bioreactor metagenome</name>
    <dbReference type="NCBI Taxonomy" id="1076179"/>
    <lineage>
        <taxon>unclassified sequences</taxon>
        <taxon>metagenomes</taxon>
        <taxon>ecological metagenomes</taxon>
    </lineage>
</organism>
<evidence type="ECO:0000313" key="2">
    <source>
        <dbReference type="EMBL" id="MPN40713.1"/>
    </source>
</evidence>
<dbReference type="Pfam" id="PF20613">
    <property type="entry name" value="HipA_2"/>
    <property type="match status" value="1"/>
</dbReference>
<feature type="domain" description="HipA-like kinase" evidence="1">
    <location>
        <begin position="2"/>
        <end position="186"/>
    </location>
</feature>
<gene>
    <name evidence="2" type="ORF">SDC9_188252</name>
</gene>
<name>A0A645HZL0_9ZZZZ</name>
<protein>
    <recommendedName>
        <fullName evidence="1">HipA-like kinase domain-containing protein</fullName>
    </recommendedName>
</protein>
<proteinExistence type="predicted"/>
<sequence length="211" mass="24430">MLISELLGRKIASALGLQIPELVFATLDEDFGRSEGDEEIQDLLKSSEGLNLGLHYLSGAIAYDPTVKIDSFLASKIVWLDAYTTNIDRTFNNTNLLWWHRELWVIDNGASFYFHHSWNDFERHALNPFPHIKDHVLLPQASMLDEADQLAHEVLSSDLLEEITELIPDEWLEWNHTQQVPDEIRRVYLNLLKTRLRYSQNFLKTAKDARG</sequence>
<dbReference type="InterPro" id="IPR046748">
    <property type="entry name" value="HipA_2"/>
</dbReference>